<dbReference type="EMBL" id="CAEZUJ010000013">
    <property type="protein sequence ID" value="CAB4596630.1"/>
    <property type="molecule type" value="Genomic_DNA"/>
</dbReference>
<dbReference type="PRINTS" id="PR00474">
    <property type="entry name" value="GLU5KINASE"/>
</dbReference>
<dbReference type="InterPro" id="IPR005715">
    <property type="entry name" value="Glu_5kinase/COase_Synthase"/>
</dbReference>
<dbReference type="FunFam" id="3.40.1160.10:FF:000018">
    <property type="entry name" value="Glutamate 5-kinase"/>
    <property type="match status" value="1"/>
</dbReference>
<dbReference type="InterPro" id="IPR011529">
    <property type="entry name" value="Glu_5kinase"/>
</dbReference>
<keyword evidence="4" id="KW-0808">Transferase</keyword>
<dbReference type="InterPro" id="IPR015947">
    <property type="entry name" value="PUA-like_sf"/>
</dbReference>
<keyword evidence="5" id="KW-0547">Nucleotide-binding</keyword>
<evidence type="ECO:0000313" key="10">
    <source>
        <dbReference type="EMBL" id="CAB4694050.1"/>
    </source>
</evidence>
<organism evidence="11">
    <name type="scientific">freshwater metagenome</name>
    <dbReference type="NCBI Taxonomy" id="449393"/>
    <lineage>
        <taxon>unclassified sequences</taxon>
        <taxon>metagenomes</taxon>
        <taxon>ecological metagenomes</taxon>
    </lineage>
</organism>
<dbReference type="GO" id="GO:0004349">
    <property type="term" value="F:glutamate 5-kinase activity"/>
    <property type="evidence" value="ECO:0007669"/>
    <property type="project" value="InterPro"/>
</dbReference>
<dbReference type="PANTHER" id="PTHR43654">
    <property type="entry name" value="GLUTAMATE 5-KINASE"/>
    <property type="match status" value="1"/>
</dbReference>
<evidence type="ECO:0000256" key="7">
    <source>
        <dbReference type="ARBA" id="ARBA00022840"/>
    </source>
</evidence>
<evidence type="ECO:0000256" key="3">
    <source>
        <dbReference type="ARBA" id="ARBA00022650"/>
    </source>
</evidence>
<evidence type="ECO:0000256" key="5">
    <source>
        <dbReference type="ARBA" id="ARBA00022741"/>
    </source>
</evidence>
<gene>
    <name evidence="9" type="ORF">UFOPK1811_00514</name>
    <name evidence="10" type="ORF">UFOPK2360_01295</name>
    <name evidence="11" type="ORF">UFOPK2659_00268</name>
    <name evidence="12" type="ORF">UFOPK2922_00745</name>
    <name evidence="13" type="ORF">UFOPK3306_00961</name>
    <name evidence="14" type="ORF">UFOPK4209_00533</name>
</gene>
<evidence type="ECO:0000256" key="1">
    <source>
        <dbReference type="ARBA" id="ARBA00022490"/>
    </source>
</evidence>
<keyword evidence="6" id="KW-0418">Kinase</keyword>
<dbReference type="InterPro" id="IPR002478">
    <property type="entry name" value="PUA"/>
</dbReference>
<dbReference type="Pfam" id="PF01472">
    <property type="entry name" value="PUA"/>
    <property type="match status" value="1"/>
</dbReference>
<dbReference type="Pfam" id="PF00696">
    <property type="entry name" value="AA_kinase"/>
    <property type="match status" value="1"/>
</dbReference>
<evidence type="ECO:0000256" key="6">
    <source>
        <dbReference type="ARBA" id="ARBA00022777"/>
    </source>
</evidence>
<dbReference type="InterPro" id="IPR001048">
    <property type="entry name" value="Asp/Glu/Uridylate_kinase"/>
</dbReference>
<evidence type="ECO:0000313" key="13">
    <source>
        <dbReference type="EMBL" id="CAB4871400.1"/>
    </source>
</evidence>
<dbReference type="Gene3D" id="3.40.1160.10">
    <property type="entry name" value="Acetylglutamate kinase-like"/>
    <property type="match status" value="2"/>
</dbReference>
<name>A0A6J6QRN7_9ZZZZ</name>
<reference evidence="11" key="1">
    <citation type="submission" date="2020-05" db="EMBL/GenBank/DDBJ databases">
        <authorList>
            <person name="Chiriac C."/>
            <person name="Salcher M."/>
            <person name="Ghai R."/>
            <person name="Kavagutti S V."/>
        </authorList>
    </citation>
    <scope>NUCLEOTIDE SEQUENCE</scope>
</reference>
<keyword evidence="1" id="KW-0963">Cytoplasm</keyword>
<protein>
    <submittedName>
        <fullName evidence="11">Unannotated protein</fullName>
    </submittedName>
</protein>
<dbReference type="Gene3D" id="2.30.130.10">
    <property type="entry name" value="PUA domain"/>
    <property type="match status" value="1"/>
</dbReference>
<dbReference type="NCBIfam" id="TIGR01027">
    <property type="entry name" value="proB"/>
    <property type="match status" value="1"/>
</dbReference>
<keyword evidence="2" id="KW-0028">Amino-acid biosynthesis</keyword>
<dbReference type="PROSITE" id="PS00902">
    <property type="entry name" value="GLUTAMATE_5_KINASE"/>
    <property type="match status" value="1"/>
</dbReference>
<dbReference type="SMART" id="SM00359">
    <property type="entry name" value="PUA"/>
    <property type="match status" value="1"/>
</dbReference>
<dbReference type="HAMAP" id="MF_00456">
    <property type="entry name" value="ProB"/>
    <property type="match status" value="1"/>
</dbReference>
<dbReference type="AlphaFoldDB" id="A0A6J6QRN7"/>
<dbReference type="GO" id="GO:0005829">
    <property type="term" value="C:cytosol"/>
    <property type="evidence" value="ECO:0007669"/>
    <property type="project" value="TreeGrafter"/>
</dbReference>
<dbReference type="EMBL" id="CAEZYJ010000021">
    <property type="protein sequence ID" value="CAB4714107.1"/>
    <property type="molecule type" value="Genomic_DNA"/>
</dbReference>
<evidence type="ECO:0000313" key="14">
    <source>
        <dbReference type="EMBL" id="CAB5037087.1"/>
    </source>
</evidence>
<dbReference type="EMBL" id="CAEZZS010000028">
    <property type="protein sequence ID" value="CAB4777225.1"/>
    <property type="molecule type" value="Genomic_DNA"/>
</dbReference>
<dbReference type="PANTHER" id="PTHR43654:SF1">
    <property type="entry name" value="ISOPENTENYL PHOSPHATE KINASE"/>
    <property type="match status" value="1"/>
</dbReference>
<feature type="domain" description="PUA" evidence="8">
    <location>
        <begin position="290"/>
        <end position="369"/>
    </location>
</feature>
<dbReference type="InterPro" id="IPR001057">
    <property type="entry name" value="Glu/AcGlu_kinase"/>
</dbReference>
<dbReference type="InterPro" id="IPR041739">
    <property type="entry name" value="G5K_ProB"/>
</dbReference>
<dbReference type="InterPro" id="IPR019797">
    <property type="entry name" value="Glutamate_5-kinase_CS"/>
</dbReference>
<dbReference type="CDD" id="cd04242">
    <property type="entry name" value="AAK_G5K_ProB"/>
    <property type="match status" value="1"/>
</dbReference>
<keyword evidence="7" id="KW-0067">ATP-binding</keyword>
<evidence type="ECO:0000256" key="4">
    <source>
        <dbReference type="ARBA" id="ARBA00022679"/>
    </source>
</evidence>
<evidence type="ECO:0000313" key="12">
    <source>
        <dbReference type="EMBL" id="CAB4777225.1"/>
    </source>
</evidence>
<dbReference type="EMBL" id="CAFBPY010000065">
    <property type="protein sequence ID" value="CAB5037087.1"/>
    <property type="molecule type" value="Genomic_DNA"/>
</dbReference>
<dbReference type="PROSITE" id="PS50890">
    <property type="entry name" value="PUA"/>
    <property type="match status" value="1"/>
</dbReference>
<dbReference type="InterPro" id="IPR036974">
    <property type="entry name" value="PUA_sf"/>
</dbReference>
<dbReference type="GO" id="GO:0005524">
    <property type="term" value="F:ATP binding"/>
    <property type="evidence" value="ECO:0007669"/>
    <property type="project" value="UniProtKB-KW"/>
</dbReference>
<evidence type="ECO:0000259" key="8">
    <source>
        <dbReference type="SMART" id="SM00359"/>
    </source>
</evidence>
<keyword evidence="3" id="KW-0641">Proline biosynthesis</keyword>
<evidence type="ECO:0000313" key="11">
    <source>
        <dbReference type="EMBL" id="CAB4714107.1"/>
    </source>
</evidence>
<dbReference type="GO" id="GO:0008652">
    <property type="term" value="P:amino acid biosynthetic process"/>
    <property type="evidence" value="ECO:0007669"/>
    <property type="project" value="UniProtKB-KW"/>
</dbReference>
<sequence>MTSNNSNNLRDLRDEVLKAKRVVLKVGSSSLTGSAGAGLDISAVDKLVDGVAILKKRGVEVLVVSSGAIAAGLAPLGLTTRPKDLATQQAAASVGQGVLIYRYSESFARYGITASQVLITSDDVIRRSHYRNAQRTFDRLLALGVVPVINENDTVGTQEIRFGDNDRLAALVSHLVQADLLILLSDIDALYDAPPTSANAKQITDVRDFALLGDFQIGGAGTAGVGSGGMVTKVEAARIATGAGIPVVLTSLANVEAAVSGTEIGTLFHANGVRTPSRALWLAHASSPKGKLHLDAGATTAIRERGTSLLPAGVTKVEGDFSAGDPVDLLSPEGKVIARGLVAFDADEIPQLLGKSTKELGASLGAEYERELVHRDDLSLL</sequence>
<dbReference type="EMBL" id="CAEZXH010000113">
    <property type="protein sequence ID" value="CAB4694050.1"/>
    <property type="molecule type" value="Genomic_DNA"/>
</dbReference>
<evidence type="ECO:0000313" key="9">
    <source>
        <dbReference type="EMBL" id="CAB4596630.1"/>
    </source>
</evidence>
<evidence type="ECO:0000256" key="2">
    <source>
        <dbReference type="ARBA" id="ARBA00022605"/>
    </source>
</evidence>
<accession>A0A6J6QRN7</accession>
<dbReference type="InterPro" id="IPR036393">
    <property type="entry name" value="AceGlu_kinase-like_sf"/>
</dbReference>
<dbReference type="SUPFAM" id="SSF88697">
    <property type="entry name" value="PUA domain-like"/>
    <property type="match status" value="1"/>
</dbReference>
<dbReference type="PIRSF" id="PIRSF000729">
    <property type="entry name" value="GK"/>
    <property type="match status" value="1"/>
</dbReference>
<dbReference type="SUPFAM" id="SSF53633">
    <property type="entry name" value="Carbamate kinase-like"/>
    <property type="match status" value="1"/>
</dbReference>
<dbReference type="CDD" id="cd21157">
    <property type="entry name" value="PUA_G5K"/>
    <property type="match status" value="1"/>
</dbReference>
<dbReference type="EMBL" id="CAFBLI010000075">
    <property type="protein sequence ID" value="CAB4871400.1"/>
    <property type="molecule type" value="Genomic_DNA"/>
</dbReference>
<proteinExistence type="inferred from homology"/>
<dbReference type="GO" id="GO:0003723">
    <property type="term" value="F:RNA binding"/>
    <property type="evidence" value="ECO:0007669"/>
    <property type="project" value="InterPro"/>
</dbReference>